<reference evidence="1" key="1">
    <citation type="submission" date="2018-11" db="EMBL/GenBank/DDBJ databases">
        <authorList>
            <consortium name="Pathogen Informatics"/>
        </authorList>
    </citation>
    <scope>NUCLEOTIDE SEQUENCE</scope>
</reference>
<dbReference type="EMBL" id="CAAALY010263776">
    <property type="protein sequence ID" value="VEL40123.1"/>
    <property type="molecule type" value="Genomic_DNA"/>
</dbReference>
<protein>
    <submittedName>
        <fullName evidence="1">Uncharacterized protein</fullName>
    </submittedName>
</protein>
<proteinExistence type="predicted"/>
<name>A0A3S5B4I1_9PLAT</name>
<gene>
    <name evidence="1" type="ORF">PXEA_LOCUS33563</name>
</gene>
<dbReference type="AlphaFoldDB" id="A0A3S5B4I1"/>
<keyword evidence="2" id="KW-1185">Reference proteome</keyword>
<dbReference type="Proteomes" id="UP000784294">
    <property type="component" value="Unassembled WGS sequence"/>
</dbReference>
<organism evidence="1 2">
    <name type="scientific">Protopolystoma xenopodis</name>
    <dbReference type="NCBI Taxonomy" id="117903"/>
    <lineage>
        <taxon>Eukaryota</taxon>
        <taxon>Metazoa</taxon>
        <taxon>Spiralia</taxon>
        <taxon>Lophotrochozoa</taxon>
        <taxon>Platyhelminthes</taxon>
        <taxon>Monogenea</taxon>
        <taxon>Polyopisthocotylea</taxon>
        <taxon>Polystomatidea</taxon>
        <taxon>Polystomatidae</taxon>
        <taxon>Protopolystoma</taxon>
    </lineage>
</organism>
<accession>A0A3S5B4I1</accession>
<comment type="caution">
    <text evidence="1">The sequence shown here is derived from an EMBL/GenBank/DDBJ whole genome shotgun (WGS) entry which is preliminary data.</text>
</comment>
<evidence type="ECO:0000313" key="2">
    <source>
        <dbReference type="Proteomes" id="UP000784294"/>
    </source>
</evidence>
<sequence>MTSPVGGFIEASLAIRDWVSHWRQTYGPGVIRGRIRKGVLSRLDSSDLCRIDWQPNFEHRLVLSQVDDRTVQQSASVR</sequence>
<evidence type="ECO:0000313" key="1">
    <source>
        <dbReference type="EMBL" id="VEL40123.1"/>
    </source>
</evidence>